<protein>
    <submittedName>
        <fullName evidence="2">Tigger transposable element-derived protein 1-like isoform X4</fullName>
    </submittedName>
</protein>
<proteinExistence type="predicted"/>
<dbReference type="AlphaFoldDB" id="A0AAV7JDR0"/>
<dbReference type="Proteomes" id="UP001165289">
    <property type="component" value="Unassembled WGS sequence"/>
</dbReference>
<gene>
    <name evidence="2" type="ORF">LOD99_9124</name>
</gene>
<dbReference type="EMBL" id="JAKMXF010000351">
    <property type="protein sequence ID" value="KAI6646855.1"/>
    <property type="molecule type" value="Genomic_DNA"/>
</dbReference>
<name>A0AAV7JDR0_9METZ</name>
<comment type="caution">
    <text evidence="2">The sequence shown here is derived from an EMBL/GenBank/DDBJ whole genome shotgun (WGS) entry which is preliminary data.</text>
</comment>
<sequence>MPVVMLLSKFQCRRDWPFLEKIPQKTYISREEKTMPGFKAVKDRLTLMLGGNASGDFKLKPGLVYRAGNPRAFKNITKSSLLQALKAVEDDHNTTLSDFGKTFNISCVKHIDVAWHEVSQTNMSGVWKFLCPQFVNNFQEFQQEDKKILENLVGIFKKLDINLDEEGFEKLFEPHSQELTNEEPMELETMQRQSEQEDDEEILPIKKFETKMMAKGFSLIEKALAIFQNQDPNDERFSKVATSVRDSFECYRIIWNEKKRKTAQTSLDQFFKKRDDPRENFKSVVENLLENVEAMPSSICVSSPLPSSLYDPSDVDGQL</sequence>
<evidence type="ECO:0000259" key="1">
    <source>
        <dbReference type="Pfam" id="PF03184"/>
    </source>
</evidence>
<reference evidence="2 3" key="1">
    <citation type="journal article" date="2023" name="BMC Biol.">
        <title>The compact genome of the sponge Oopsacas minuta (Hexactinellida) is lacking key metazoan core genes.</title>
        <authorList>
            <person name="Santini S."/>
            <person name="Schenkelaars Q."/>
            <person name="Jourda C."/>
            <person name="Duchesne M."/>
            <person name="Belahbib H."/>
            <person name="Rocher C."/>
            <person name="Selva M."/>
            <person name="Riesgo A."/>
            <person name="Vervoort M."/>
            <person name="Leys S.P."/>
            <person name="Kodjabachian L."/>
            <person name="Le Bivic A."/>
            <person name="Borchiellini C."/>
            <person name="Claverie J.M."/>
            <person name="Renard E."/>
        </authorList>
    </citation>
    <scope>NUCLEOTIDE SEQUENCE [LARGE SCALE GENOMIC DNA]</scope>
    <source>
        <strain evidence="2">SPO-2</strain>
    </source>
</reference>
<keyword evidence="3" id="KW-1185">Reference proteome</keyword>
<evidence type="ECO:0000313" key="3">
    <source>
        <dbReference type="Proteomes" id="UP001165289"/>
    </source>
</evidence>
<accession>A0AAV7JDR0</accession>
<feature type="domain" description="DDE-1" evidence="1">
    <location>
        <begin position="42"/>
        <end position="79"/>
    </location>
</feature>
<dbReference type="InterPro" id="IPR004875">
    <property type="entry name" value="DDE_SF_endonuclease_dom"/>
</dbReference>
<evidence type="ECO:0000313" key="2">
    <source>
        <dbReference type="EMBL" id="KAI6646855.1"/>
    </source>
</evidence>
<organism evidence="2 3">
    <name type="scientific">Oopsacas minuta</name>
    <dbReference type="NCBI Taxonomy" id="111878"/>
    <lineage>
        <taxon>Eukaryota</taxon>
        <taxon>Metazoa</taxon>
        <taxon>Porifera</taxon>
        <taxon>Hexactinellida</taxon>
        <taxon>Hexasterophora</taxon>
        <taxon>Lyssacinosida</taxon>
        <taxon>Leucopsacidae</taxon>
        <taxon>Oopsacas</taxon>
    </lineage>
</organism>
<dbReference type="GO" id="GO:0003676">
    <property type="term" value="F:nucleic acid binding"/>
    <property type="evidence" value="ECO:0007669"/>
    <property type="project" value="InterPro"/>
</dbReference>
<dbReference type="Pfam" id="PF03184">
    <property type="entry name" value="DDE_1"/>
    <property type="match status" value="1"/>
</dbReference>